<dbReference type="AlphaFoldDB" id="A0AAN4RK09"/>
<name>A0AAN4RK09_9ENTE</name>
<reference evidence="4" key="2">
    <citation type="journal article" date="2020" name="Int. Dairy J.">
        <title>Lactic acid bacterial diversity in Brie cheese focusing on salt concentration and pH of isolation medium and characterisation of halophilic and alkaliphilic lactic acid bacterial isolates.</title>
        <authorList>
            <person name="Unno R."/>
            <person name="Matsutani M."/>
            <person name="Suzuki T."/>
            <person name="Kodama K."/>
            <person name="Matsushita H."/>
            <person name="Yamasato K."/>
            <person name="Koizumi Y."/>
            <person name="Ishikawa M."/>
        </authorList>
    </citation>
    <scope>NUCLEOTIDE SEQUENCE</scope>
    <source>
        <strain evidence="4">7C1</strain>
        <strain evidence="3">8C4</strain>
    </source>
</reference>
<dbReference type="EMBL" id="BKBQ01000010">
    <property type="protein sequence ID" value="GEQ54006.1"/>
    <property type="molecule type" value="Genomic_DNA"/>
</dbReference>
<keyword evidence="2" id="KW-0413">Isomerase</keyword>
<evidence type="ECO:0000313" key="6">
    <source>
        <dbReference type="Proteomes" id="UP000886607"/>
    </source>
</evidence>
<dbReference type="GO" id="GO:0005975">
    <property type="term" value="P:carbohydrate metabolic process"/>
    <property type="evidence" value="ECO:0007669"/>
    <property type="project" value="InterPro"/>
</dbReference>
<gene>
    <name evidence="3" type="ORF">TK11N_08130</name>
    <name evidence="4" type="ORF">TK2N_08500</name>
</gene>
<organism evidence="4 5">
    <name type="scientific">Tetragenococcus koreensis</name>
    <dbReference type="NCBI Taxonomy" id="290335"/>
    <lineage>
        <taxon>Bacteria</taxon>
        <taxon>Bacillati</taxon>
        <taxon>Bacillota</taxon>
        <taxon>Bacilli</taxon>
        <taxon>Lactobacillales</taxon>
        <taxon>Enterococcaceae</taxon>
        <taxon>Tetragenococcus</taxon>
    </lineage>
</organism>
<protein>
    <recommendedName>
        <fullName evidence="7">Allulose-6-phosphate 3-epimerase</fullName>
    </recommendedName>
</protein>
<dbReference type="GO" id="GO:0016857">
    <property type="term" value="F:racemase and epimerase activity, acting on carbohydrates and derivatives"/>
    <property type="evidence" value="ECO:0007669"/>
    <property type="project" value="InterPro"/>
</dbReference>
<evidence type="ECO:0000313" key="3">
    <source>
        <dbReference type="EMBL" id="GEQ48961.1"/>
    </source>
</evidence>
<dbReference type="InterPro" id="IPR011060">
    <property type="entry name" value="RibuloseP-bd_barrel"/>
</dbReference>
<dbReference type="SUPFAM" id="SSF51366">
    <property type="entry name" value="Ribulose-phoshate binding barrel"/>
    <property type="match status" value="1"/>
</dbReference>
<dbReference type="Proteomes" id="UP000886607">
    <property type="component" value="Unassembled WGS sequence"/>
</dbReference>
<proteinExistence type="predicted"/>
<dbReference type="InterPro" id="IPR013785">
    <property type="entry name" value="Aldolase_TIM"/>
</dbReference>
<keyword evidence="1" id="KW-0479">Metal-binding</keyword>
<dbReference type="Proteomes" id="UP000886597">
    <property type="component" value="Unassembled WGS sequence"/>
</dbReference>
<dbReference type="Pfam" id="PF00834">
    <property type="entry name" value="Ribul_P_3_epim"/>
    <property type="match status" value="1"/>
</dbReference>
<dbReference type="InterPro" id="IPR000056">
    <property type="entry name" value="Ribul_P_3_epim-like"/>
</dbReference>
<comment type="caution">
    <text evidence="4">The sequence shown here is derived from an EMBL/GenBank/DDBJ whole genome shotgun (WGS) entry which is preliminary data.</text>
</comment>
<dbReference type="Gene3D" id="3.20.20.70">
    <property type="entry name" value="Aldolase class I"/>
    <property type="match status" value="1"/>
</dbReference>
<sequence length="94" mass="10877">MTVDPGFAGQKFIDNTLEKIVQLRELRETNDYKYFIEMDGSSNRKSFAKIDKAGPDIYIVGRSGLFGLAENIETSWEIMMTDYKETTGKKYYKE</sequence>
<evidence type="ECO:0008006" key="7">
    <source>
        <dbReference type="Google" id="ProtNLM"/>
    </source>
</evidence>
<evidence type="ECO:0000256" key="2">
    <source>
        <dbReference type="ARBA" id="ARBA00023235"/>
    </source>
</evidence>
<dbReference type="PANTHER" id="PTHR11749">
    <property type="entry name" value="RIBULOSE-5-PHOSPHATE-3-EPIMERASE"/>
    <property type="match status" value="1"/>
</dbReference>
<evidence type="ECO:0000313" key="4">
    <source>
        <dbReference type="EMBL" id="GEQ54006.1"/>
    </source>
</evidence>
<dbReference type="GO" id="GO:0046872">
    <property type="term" value="F:metal ion binding"/>
    <property type="evidence" value="ECO:0007669"/>
    <property type="project" value="UniProtKB-KW"/>
</dbReference>
<dbReference type="EMBL" id="BKBO01000009">
    <property type="protein sequence ID" value="GEQ48961.1"/>
    <property type="molecule type" value="Genomic_DNA"/>
</dbReference>
<evidence type="ECO:0000313" key="5">
    <source>
        <dbReference type="Proteomes" id="UP000886597"/>
    </source>
</evidence>
<evidence type="ECO:0000256" key="1">
    <source>
        <dbReference type="ARBA" id="ARBA00022723"/>
    </source>
</evidence>
<accession>A0AAN4RK09</accession>
<dbReference type="KEGG" id="tkr:C7K43_06715"/>
<reference evidence="4" key="1">
    <citation type="submission" date="2019-08" db="EMBL/GenBank/DDBJ databases">
        <authorList>
            <person name="Ishikawa M."/>
            <person name="Suzuki T."/>
            <person name="Matsutani M."/>
        </authorList>
    </citation>
    <scope>NUCLEOTIDE SEQUENCE</scope>
    <source>
        <strain evidence="4">7C1</strain>
        <strain evidence="3">8C4</strain>
    </source>
</reference>
<keyword evidence="6" id="KW-1185">Reference proteome</keyword>